<reference evidence="3" key="1">
    <citation type="journal article" date="2013" name="Science">
        <title>The Amborella genome and the evolution of flowering plants.</title>
        <authorList>
            <consortium name="Amborella Genome Project"/>
        </authorList>
    </citation>
    <scope>NUCLEOTIDE SEQUENCE [LARGE SCALE GENOMIC DNA]</scope>
</reference>
<feature type="region of interest" description="Disordered" evidence="1">
    <location>
        <begin position="32"/>
        <end position="55"/>
    </location>
</feature>
<evidence type="ECO:0000256" key="1">
    <source>
        <dbReference type="SAM" id="MobiDB-lite"/>
    </source>
</evidence>
<keyword evidence="3" id="KW-1185">Reference proteome</keyword>
<proteinExistence type="predicted"/>
<evidence type="ECO:0000313" key="2">
    <source>
        <dbReference type="EMBL" id="ERN08745.1"/>
    </source>
</evidence>
<evidence type="ECO:0000313" key="3">
    <source>
        <dbReference type="Proteomes" id="UP000017836"/>
    </source>
</evidence>
<sequence length="95" mass="10969">MAFSLYPTLVSVFSLEPTLLSVFSLYPWLSRLPPPPPRYPKETQSRSPLSLRPRKPPDPWTHVEMVLVSQQHVAELFARALYSTKKFRRDPSSES</sequence>
<accession>W1PNK9</accession>
<dbReference type="Gramene" id="ERN08745">
    <property type="protein sequence ID" value="ERN08745"/>
    <property type="gene ID" value="AMTR_s00017p00243700"/>
</dbReference>
<dbReference type="EMBL" id="KI393256">
    <property type="protein sequence ID" value="ERN08745.1"/>
    <property type="molecule type" value="Genomic_DNA"/>
</dbReference>
<protein>
    <submittedName>
        <fullName evidence="2">Uncharacterized protein</fullName>
    </submittedName>
</protein>
<dbReference type="Proteomes" id="UP000017836">
    <property type="component" value="Unassembled WGS sequence"/>
</dbReference>
<name>W1PNK9_AMBTC</name>
<dbReference type="HOGENOM" id="CLU_2375602_0_0_1"/>
<dbReference type="AlphaFoldDB" id="W1PNK9"/>
<gene>
    <name evidence="2" type="ORF">AMTR_s00017p00243700</name>
</gene>
<organism evidence="2 3">
    <name type="scientific">Amborella trichopoda</name>
    <dbReference type="NCBI Taxonomy" id="13333"/>
    <lineage>
        <taxon>Eukaryota</taxon>
        <taxon>Viridiplantae</taxon>
        <taxon>Streptophyta</taxon>
        <taxon>Embryophyta</taxon>
        <taxon>Tracheophyta</taxon>
        <taxon>Spermatophyta</taxon>
        <taxon>Magnoliopsida</taxon>
        <taxon>Amborellales</taxon>
        <taxon>Amborellaceae</taxon>
        <taxon>Amborella</taxon>
    </lineage>
</organism>